<dbReference type="RefSeq" id="WP_317637080.1">
    <property type="nucleotide sequence ID" value="NZ_AP026803.1"/>
</dbReference>
<organism evidence="1 2">
    <name type="scientific">Lactobacillus xylocopicola</name>
    <dbReference type="NCBI Taxonomy" id="2976676"/>
    <lineage>
        <taxon>Bacteria</taxon>
        <taxon>Bacillati</taxon>
        <taxon>Bacillota</taxon>
        <taxon>Bacilli</taxon>
        <taxon>Lactobacillales</taxon>
        <taxon>Lactobacillaceae</taxon>
        <taxon>Lactobacillus</taxon>
    </lineage>
</organism>
<dbReference type="SUPFAM" id="SSF88946">
    <property type="entry name" value="Sigma2 domain of RNA polymerase sigma factors"/>
    <property type="match status" value="1"/>
</dbReference>
<proteinExistence type="predicted"/>
<name>A0ABN6SNR6_9LACO</name>
<keyword evidence="1" id="KW-0240">DNA-directed RNA polymerase</keyword>
<dbReference type="EMBL" id="AP026803">
    <property type="protein sequence ID" value="BDR60837.1"/>
    <property type="molecule type" value="Genomic_DNA"/>
</dbReference>
<accession>A0ABN6SNR6</accession>
<gene>
    <name evidence="1" type="ORF">KIM322_10980</name>
</gene>
<reference evidence="1 2" key="1">
    <citation type="journal article" date="2023" name="Microbiol. Spectr.">
        <title>Symbiosis of Carpenter Bees with Uncharacterized Lactic Acid Bacteria Showing NAD Auxotrophy.</title>
        <authorList>
            <person name="Kawasaki S."/>
            <person name="Ozawa K."/>
            <person name="Mori T."/>
            <person name="Yamamoto A."/>
            <person name="Ito M."/>
            <person name="Ohkuma M."/>
            <person name="Sakamoto M."/>
            <person name="Matsutani M."/>
        </authorList>
    </citation>
    <scope>NUCLEOTIDE SEQUENCE [LARGE SCALE GENOMIC DNA]</scope>
    <source>
        <strain evidence="1 2">Kim32-2</strain>
    </source>
</reference>
<evidence type="ECO:0000313" key="1">
    <source>
        <dbReference type="EMBL" id="BDR60837.1"/>
    </source>
</evidence>
<evidence type="ECO:0000313" key="2">
    <source>
        <dbReference type="Proteomes" id="UP001321741"/>
    </source>
</evidence>
<protein>
    <submittedName>
        <fullName evidence="1">DNA-directed RNA polymerase subunit sigma</fullName>
    </submittedName>
</protein>
<keyword evidence="2" id="KW-1185">Reference proteome</keyword>
<dbReference type="GO" id="GO:0000428">
    <property type="term" value="C:DNA-directed RNA polymerase complex"/>
    <property type="evidence" value="ECO:0007669"/>
    <property type="project" value="UniProtKB-KW"/>
</dbReference>
<dbReference type="Gene3D" id="1.10.1740.10">
    <property type="match status" value="1"/>
</dbReference>
<dbReference type="Proteomes" id="UP001321741">
    <property type="component" value="Chromosome"/>
</dbReference>
<keyword evidence="1" id="KW-0804">Transcription</keyword>
<dbReference type="InterPro" id="IPR013325">
    <property type="entry name" value="RNA_pol_sigma_r2"/>
</dbReference>
<sequence length="191" mass="22017">MQKYEQTKKREDKLILQTKAGDDDALKKLYYLYQPLINSVKQKYHVRDYDSQDWDQEALIICHQSAINYDCQRGRFSSYYKTRLTNHAKSLVRYNTAYRRRALLQSVSLETAQENGLGPLHRDQVSESQVPLTESLTEVVANLSNLEMNALLVTLGMASPEDVIELLAVDHKALGRARSRLLQKMRATLLK</sequence>